<dbReference type="AlphaFoldDB" id="K1MAB6"/>
<comment type="caution">
    <text evidence="6">The sequence shown here is derived from an EMBL/GenBank/DDBJ whole genome shotgun (WGS) entry which is preliminary data.</text>
</comment>
<evidence type="ECO:0000256" key="3">
    <source>
        <dbReference type="ARBA" id="ARBA00022801"/>
    </source>
</evidence>
<dbReference type="PATRIC" id="fig|883096.3.peg.191"/>
<evidence type="ECO:0000259" key="5">
    <source>
        <dbReference type="PROSITE" id="PS51462"/>
    </source>
</evidence>
<name>K1MAB6_9FLAO</name>
<dbReference type="Proteomes" id="UP000006085">
    <property type="component" value="Unassembled WGS sequence"/>
</dbReference>
<dbReference type="GO" id="GO:0046872">
    <property type="term" value="F:metal ion binding"/>
    <property type="evidence" value="ECO:0007669"/>
    <property type="project" value="UniProtKB-KW"/>
</dbReference>
<gene>
    <name evidence="6" type="ORF">HMPREF9699_00194</name>
</gene>
<sequence>MKNLLFCPVCGKESLTFINHRKWQCSDCDFVLFHNIAAAVAVILRVGNEIFLTQRAIAPNSGALDLPGGFSDPEETSEETCVRELHEELGIIFPIEKLRYLGSQPNIYPYKGVTYRTMDMFYELILEEKFIPKIDCTEIRCGIWMDLESLPIEKMAFNSQKTFMESYRKRYFF</sequence>
<protein>
    <recommendedName>
        <fullName evidence="5">Nudix hydrolase domain-containing protein</fullName>
    </recommendedName>
</protein>
<dbReference type="eggNOG" id="COG2816">
    <property type="taxonomic scope" value="Bacteria"/>
</dbReference>
<keyword evidence="3" id="KW-0378">Hydrolase</keyword>
<evidence type="ECO:0000313" key="6">
    <source>
        <dbReference type="EMBL" id="EKB59258.1"/>
    </source>
</evidence>
<dbReference type="GO" id="GO:0035529">
    <property type="term" value="F:NADH pyrophosphatase activity"/>
    <property type="evidence" value="ECO:0007669"/>
    <property type="project" value="TreeGrafter"/>
</dbReference>
<dbReference type="InterPro" id="IPR050241">
    <property type="entry name" value="NAD-cap_RNA_hydrolase_NudC"/>
</dbReference>
<dbReference type="OrthoDB" id="9786141at2"/>
<dbReference type="STRING" id="883096.HMPREF9699_00194"/>
<accession>K1MAB6</accession>
<evidence type="ECO:0000256" key="4">
    <source>
        <dbReference type="ARBA" id="ARBA00022842"/>
    </source>
</evidence>
<dbReference type="PANTHER" id="PTHR42904">
    <property type="entry name" value="NUDIX HYDROLASE, NUDC SUBFAMILY"/>
    <property type="match status" value="1"/>
</dbReference>
<keyword evidence="4" id="KW-0460">Magnesium</keyword>
<dbReference type="GO" id="GO:0005829">
    <property type="term" value="C:cytosol"/>
    <property type="evidence" value="ECO:0007669"/>
    <property type="project" value="TreeGrafter"/>
</dbReference>
<proteinExistence type="predicted"/>
<dbReference type="PROSITE" id="PS51462">
    <property type="entry name" value="NUDIX"/>
    <property type="match status" value="1"/>
</dbReference>
<dbReference type="HOGENOM" id="CLU_037162_15_0_10"/>
<organism evidence="6 7">
    <name type="scientific">Bergeyella zoohelcum ATCC 43767</name>
    <dbReference type="NCBI Taxonomy" id="883096"/>
    <lineage>
        <taxon>Bacteria</taxon>
        <taxon>Pseudomonadati</taxon>
        <taxon>Bacteroidota</taxon>
        <taxon>Flavobacteriia</taxon>
        <taxon>Flavobacteriales</taxon>
        <taxon>Weeksellaceae</taxon>
        <taxon>Bergeyella</taxon>
    </lineage>
</organism>
<dbReference type="SUPFAM" id="SSF55811">
    <property type="entry name" value="Nudix"/>
    <property type="match status" value="1"/>
</dbReference>
<dbReference type="PROSITE" id="PS00893">
    <property type="entry name" value="NUDIX_BOX"/>
    <property type="match status" value="1"/>
</dbReference>
<dbReference type="InterPro" id="IPR015797">
    <property type="entry name" value="NUDIX_hydrolase-like_dom_sf"/>
</dbReference>
<dbReference type="EMBL" id="AGYA01000006">
    <property type="protein sequence ID" value="EKB59258.1"/>
    <property type="molecule type" value="Genomic_DNA"/>
</dbReference>
<dbReference type="CDD" id="cd04681">
    <property type="entry name" value="NUDIX_Hydrolase"/>
    <property type="match status" value="1"/>
</dbReference>
<dbReference type="InterPro" id="IPR000086">
    <property type="entry name" value="NUDIX_hydrolase_dom"/>
</dbReference>
<dbReference type="GO" id="GO:0019677">
    <property type="term" value="P:NAD+ catabolic process"/>
    <property type="evidence" value="ECO:0007669"/>
    <property type="project" value="TreeGrafter"/>
</dbReference>
<keyword evidence="7" id="KW-1185">Reference proteome</keyword>
<dbReference type="RefSeq" id="WP_002661615.1">
    <property type="nucleotide sequence ID" value="NZ_JH932293.1"/>
</dbReference>
<evidence type="ECO:0000256" key="2">
    <source>
        <dbReference type="ARBA" id="ARBA00022723"/>
    </source>
</evidence>
<comment type="cofactor">
    <cofactor evidence="1">
        <name>Mg(2+)</name>
        <dbReference type="ChEBI" id="CHEBI:18420"/>
    </cofactor>
</comment>
<dbReference type="GO" id="GO:0006742">
    <property type="term" value="P:NADP+ catabolic process"/>
    <property type="evidence" value="ECO:0007669"/>
    <property type="project" value="TreeGrafter"/>
</dbReference>
<dbReference type="PANTHER" id="PTHR42904:SF12">
    <property type="entry name" value="ADP-RIBOSE PYROPHOSPHATASE-RELATED"/>
    <property type="match status" value="1"/>
</dbReference>
<evidence type="ECO:0000313" key="7">
    <source>
        <dbReference type="Proteomes" id="UP000006085"/>
    </source>
</evidence>
<dbReference type="Pfam" id="PF00293">
    <property type="entry name" value="NUDIX"/>
    <property type="match status" value="1"/>
</dbReference>
<reference evidence="6 7" key="1">
    <citation type="submission" date="2012-07" db="EMBL/GenBank/DDBJ databases">
        <title>The Genome Sequence of Bergeyella zoohelcum ATCC 43767.</title>
        <authorList>
            <consortium name="The Broad Institute Genome Sequencing Platform"/>
            <person name="Earl A."/>
            <person name="Ward D."/>
            <person name="Feldgarden M."/>
            <person name="Gevers D."/>
            <person name="Huys G."/>
            <person name="Walker B."/>
            <person name="Young S.K."/>
            <person name="Zeng Q."/>
            <person name="Gargeya S."/>
            <person name="Fitzgerald M."/>
            <person name="Haas B."/>
            <person name="Abouelleil A."/>
            <person name="Alvarado L."/>
            <person name="Arachchi H.M."/>
            <person name="Berlin A.M."/>
            <person name="Chapman S.B."/>
            <person name="Goldberg J."/>
            <person name="Griggs A."/>
            <person name="Gujja S."/>
            <person name="Hansen M."/>
            <person name="Howarth C."/>
            <person name="Imamovic A."/>
            <person name="Larimer J."/>
            <person name="McCowen C."/>
            <person name="Montmayeur A."/>
            <person name="Murphy C."/>
            <person name="Neiman D."/>
            <person name="Pearson M."/>
            <person name="Priest M."/>
            <person name="Roberts A."/>
            <person name="Saif S."/>
            <person name="Shea T."/>
            <person name="Sisk P."/>
            <person name="Sykes S."/>
            <person name="Wortman J."/>
            <person name="Nusbaum C."/>
            <person name="Birren B."/>
        </authorList>
    </citation>
    <scope>NUCLEOTIDE SEQUENCE [LARGE SCALE GENOMIC DNA]</scope>
    <source>
        <strain evidence="6 7">ATCC 43767</strain>
    </source>
</reference>
<feature type="domain" description="Nudix hydrolase" evidence="5">
    <location>
        <begin position="34"/>
        <end position="168"/>
    </location>
</feature>
<dbReference type="Gene3D" id="3.90.79.10">
    <property type="entry name" value="Nucleoside Triphosphate Pyrophosphohydrolase"/>
    <property type="match status" value="1"/>
</dbReference>
<keyword evidence="2" id="KW-0479">Metal-binding</keyword>
<evidence type="ECO:0000256" key="1">
    <source>
        <dbReference type="ARBA" id="ARBA00001946"/>
    </source>
</evidence>
<dbReference type="InterPro" id="IPR020084">
    <property type="entry name" value="NUDIX_hydrolase_CS"/>
</dbReference>